<feature type="compositionally biased region" description="Low complexity" evidence="2">
    <location>
        <begin position="417"/>
        <end position="448"/>
    </location>
</feature>
<dbReference type="Proteomes" id="UP000800200">
    <property type="component" value="Unassembled WGS sequence"/>
</dbReference>
<feature type="region of interest" description="Disordered" evidence="2">
    <location>
        <begin position="398"/>
        <end position="488"/>
    </location>
</feature>
<keyword evidence="4" id="KW-1185">Reference proteome</keyword>
<feature type="region of interest" description="Disordered" evidence="2">
    <location>
        <begin position="78"/>
        <end position="100"/>
    </location>
</feature>
<feature type="compositionally biased region" description="Polar residues" evidence="2">
    <location>
        <begin position="449"/>
        <end position="464"/>
    </location>
</feature>
<dbReference type="InterPro" id="IPR018608">
    <property type="entry name" value="Gti1/Pac2"/>
</dbReference>
<reference evidence="3" key="1">
    <citation type="journal article" date="2020" name="Stud. Mycol.">
        <title>101 Dothideomycetes genomes: a test case for predicting lifestyles and emergence of pathogens.</title>
        <authorList>
            <person name="Haridas S."/>
            <person name="Albert R."/>
            <person name="Binder M."/>
            <person name="Bloem J."/>
            <person name="Labutti K."/>
            <person name="Salamov A."/>
            <person name="Andreopoulos B."/>
            <person name="Baker S."/>
            <person name="Barry K."/>
            <person name="Bills G."/>
            <person name="Bluhm B."/>
            <person name="Cannon C."/>
            <person name="Castanera R."/>
            <person name="Culley D."/>
            <person name="Daum C."/>
            <person name="Ezra D."/>
            <person name="Gonzalez J."/>
            <person name="Henrissat B."/>
            <person name="Kuo A."/>
            <person name="Liang C."/>
            <person name="Lipzen A."/>
            <person name="Lutzoni F."/>
            <person name="Magnuson J."/>
            <person name="Mondo S."/>
            <person name="Nolan M."/>
            <person name="Ohm R."/>
            <person name="Pangilinan J."/>
            <person name="Park H.-J."/>
            <person name="Ramirez L."/>
            <person name="Alfaro M."/>
            <person name="Sun H."/>
            <person name="Tritt A."/>
            <person name="Yoshinaga Y."/>
            <person name="Zwiers L.-H."/>
            <person name="Turgeon B."/>
            <person name="Goodwin S."/>
            <person name="Spatafora J."/>
            <person name="Crous P."/>
            <person name="Grigoriev I."/>
        </authorList>
    </citation>
    <scope>NUCLEOTIDE SEQUENCE</scope>
    <source>
        <strain evidence="3">CBS 207.26</strain>
    </source>
</reference>
<dbReference type="OrthoDB" id="5319641at2759"/>
<evidence type="ECO:0000313" key="3">
    <source>
        <dbReference type="EMBL" id="KAF2181826.1"/>
    </source>
</evidence>
<accession>A0A6A6DVW8</accession>
<proteinExistence type="inferred from homology"/>
<organism evidence="3 4">
    <name type="scientific">Zopfia rhizophila CBS 207.26</name>
    <dbReference type="NCBI Taxonomy" id="1314779"/>
    <lineage>
        <taxon>Eukaryota</taxon>
        <taxon>Fungi</taxon>
        <taxon>Dikarya</taxon>
        <taxon>Ascomycota</taxon>
        <taxon>Pezizomycotina</taxon>
        <taxon>Dothideomycetes</taxon>
        <taxon>Dothideomycetes incertae sedis</taxon>
        <taxon>Zopfiaceae</taxon>
        <taxon>Zopfia</taxon>
    </lineage>
</organism>
<dbReference type="GO" id="GO:0003677">
    <property type="term" value="F:DNA binding"/>
    <property type="evidence" value="ECO:0007669"/>
    <property type="project" value="TreeGrafter"/>
</dbReference>
<feature type="compositionally biased region" description="Low complexity" evidence="2">
    <location>
        <begin position="513"/>
        <end position="524"/>
    </location>
</feature>
<gene>
    <name evidence="3" type="ORF">K469DRAFT_588531</name>
</gene>
<dbReference type="PANTHER" id="PTHR28027">
    <property type="entry name" value="TRANSCRIPTIONAL REGULATOR MIT1"/>
    <property type="match status" value="1"/>
</dbReference>
<dbReference type="PANTHER" id="PTHR28027:SF2">
    <property type="entry name" value="TRANSCRIPTIONAL REGULATOR MIT1"/>
    <property type="match status" value="1"/>
</dbReference>
<evidence type="ECO:0000256" key="2">
    <source>
        <dbReference type="SAM" id="MobiDB-lite"/>
    </source>
</evidence>
<sequence>MPNFGHNLSLTGVQKVDGYSEVDPWSWHPQQSNNSSQTYQNIFDPSLYANFAPHAPESVHPRHHSLAASHVVAPPVAEQVHNSTPPQPRQNPGSSVKAQPAFKPTWRGFLDSTKDAMTIVEAALQGRLSHISRRPHDKERAEMLTSGTVLVYEENASGIKRWTDAVHWSPSRVMNNCLIYRQLVRALKPEEKKAALNPSCGGKRKRKESASPCVTNTGDNVNKLEDEYDNPIFDGGVAGDVTPTSEPPAKVYANFAQSLTPEQQRRYCGSLVDSYEFKEGGLMKKTISVKYQGTHHHIISYYSLEDVVSGKLKRPFQDPNLAGIQPRPELLTGWKVSLEDEESKEMPLVAGYSQQLQPSHIQHQVVGPYTQGMAPQGIVQSHTPLHLQMSAEYWQGAQVPHHPSQHTPSHYGHTASPYTTQQTTQHYPQQPSAQQYSSQQSSTSQYIPDQQSTSTQQYPAQNTVQQYPQQQHTSQQYPPSHHAQPPQQTQYALPQVQVFDVPVHASESQPSIQRQTQSPVQQQDPQRRASAPVQMQTYGQPQPQYQHPAPSHTQSYYRNDHTYSTEHSYGY</sequence>
<dbReference type="EMBL" id="ML994651">
    <property type="protein sequence ID" value="KAF2181826.1"/>
    <property type="molecule type" value="Genomic_DNA"/>
</dbReference>
<evidence type="ECO:0000256" key="1">
    <source>
        <dbReference type="ARBA" id="ARBA00008359"/>
    </source>
</evidence>
<evidence type="ECO:0008006" key="5">
    <source>
        <dbReference type="Google" id="ProtNLM"/>
    </source>
</evidence>
<feature type="region of interest" description="Disordered" evidence="2">
    <location>
        <begin position="504"/>
        <end position="558"/>
    </location>
</feature>
<evidence type="ECO:0000313" key="4">
    <source>
        <dbReference type="Proteomes" id="UP000800200"/>
    </source>
</evidence>
<feature type="compositionally biased region" description="Polar residues" evidence="2">
    <location>
        <begin position="533"/>
        <end position="557"/>
    </location>
</feature>
<feature type="compositionally biased region" description="Polar residues" evidence="2">
    <location>
        <begin position="80"/>
        <end position="97"/>
    </location>
</feature>
<dbReference type="AlphaFoldDB" id="A0A6A6DVW8"/>
<comment type="similarity">
    <text evidence="1">Belongs to the MIT1/WOR1 family.</text>
</comment>
<name>A0A6A6DVW8_9PEZI</name>
<protein>
    <recommendedName>
        <fullName evidence="5">Camp independent regulatory protein</fullName>
    </recommendedName>
</protein>
<feature type="region of interest" description="Disordered" evidence="2">
    <location>
        <begin position="195"/>
        <end position="218"/>
    </location>
</feature>
<dbReference type="Pfam" id="PF09729">
    <property type="entry name" value="Gti1_Pac2"/>
    <property type="match status" value="1"/>
</dbReference>
<feature type="compositionally biased region" description="Low complexity" evidence="2">
    <location>
        <begin position="465"/>
        <end position="482"/>
    </location>
</feature>